<dbReference type="GO" id="GO:0033713">
    <property type="term" value="F:choline:oxygen 1-oxidoreductase activity"/>
    <property type="evidence" value="ECO:0007669"/>
    <property type="project" value="UniProtKB-EC"/>
</dbReference>
<feature type="non-terminal residue" evidence="2">
    <location>
        <position position="1"/>
    </location>
</feature>
<organism evidence="2">
    <name type="scientific">uncultured Rubrobacteraceae bacterium</name>
    <dbReference type="NCBI Taxonomy" id="349277"/>
    <lineage>
        <taxon>Bacteria</taxon>
        <taxon>Bacillati</taxon>
        <taxon>Actinomycetota</taxon>
        <taxon>Rubrobacteria</taxon>
        <taxon>Rubrobacterales</taxon>
        <taxon>Rubrobacteraceae</taxon>
        <taxon>environmental samples</taxon>
    </lineage>
</organism>
<dbReference type="EMBL" id="CADCVH010000080">
    <property type="protein sequence ID" value="CAA9461997.1"/>
    <property type="molecule type" value="Genomic_DNA"/>
</dbReference>
<evidence type="ECO:0000313" key="2">
    <source>
        <dbReference type="EMBL" id="CAA9461997.1"/>
    </source>
</evidence>
<evidence type="ECO:0000256" key="1">
    <source>
        <dbReference type="SAM" id="MobiDB-lite"/>
    </source>
</evidence>
<dbReference type="AlphaFoldDB" id="A0A6J4RCK3"/>
<feature type="region of interest" description="Disordered" evidence="1">
    <location>
        <begin position="126"/>
        <end position="324"/>
    </location>
</feature>
<feature type="compositionally biased region" description="Basic and acidic residues" evidence="1">
    <location>
        <begin position="243"/>
        <end position="255"/>
    </location>
</feature>
<accession>A0A6J4RCK3</accession>
<feature type="compositionally biased region" description="Basic and acidic residues" evidence="1">
    <location>
        <begin position="315"/>
        <end position="324"/>
    </location>
</feature>
<name>A0A6J4RCK3_9ACTN</name>
<proteinExistence type="predicted"/>
<feature type="region of interest" description="Disordered" evidence="1">
    <location>
        <begin position="65"/>
        <end position="85"/>
    </location>
</feature>
<feature type="non-terminal residue" evidence="2">
    <location>
        <position position="324"/>
    </location>
</feature>
<feature type="compositionally biased region" description="Basic residues" evidence="1">
    <location>
        <begin position="227"/>
        <end position="242"/>
    </location>
</feature>
<feature type="compositionally biased region" description="Basic and acidic residues" evidence="1">
    <location>
        <begin position="74"/>
        <end position="85"/>
    </location>
</feature>
<dbReference type="EC" id="1.1.3.17" evidence="2"/>
<protein>
    <submittedName>
        <fullName evidence="2">Choline oxidase</fullName>
        <ecNumber evidence="2">1.1.3.17</ecNumber>
    </submittedName>
</protein>
<keyword evidence="2" id="KW-0560">Oxidoreductase</keyword>
<feature type="region of interest" description="Disordered" evidence="1">
    <location>
        <begin position="1"/>
        <end position="38"/>
    </location>
</feature>
<gene>
    <name evidence="2" type="ORF">AVDCRST_MAG02-2480</name>
</gene>
<sequence>EPYGRIRLPRPRWRHGGGGGGLPPRRGPGHERVPGGGRAVRRGRLADTRALELGQSARHGARLRLLDRAAGARKRPDPAQPRKDARRLQLAQLGHRLPHPRRGPEDLGAGRCCGVGARVRASLLRQALRPRQHRDGLARQHLQRGLRRGGPAGGLPAHPLQRRRAQGGGGVAPAQRARGHPPVELRGLPPPHRRAAAEPHAPDGHQGAPHPARRPRRRGGSRDRPGHHLRPSRGSRLLRRLRHAEAPDALRDRPGRPPVRRRRSEPGRPARGRGAPPGPPRRCGDVGGDEAGARDVAPGLGGGALRPHRPRRRGAGRDVPLRHQ</sequence>
<reference evidence="2" key="1">
    <citation type="submission" date="2020-02" db="EMBL/GenBank/DDBJ databases">
        <authorList>
            <person name="Meier V. D."/>
        </authorList>
    </citation>
    <scope>NUCLEOTIDE SEQUENCE</scope>
    <source>
        <strain evidence="2">AVDCRST_MAG02</strain>
    </source>
</reference>